<keyword evidence="3" id="KW-0411">Iron-sulfur</keyword>
<dbReference type="InterPro" id="IPR017896">
    <property type="entry name" value="4Fe4S_Fe-S-bd"/>
</dbReference>
<proteinExistence type="predicted"/>
<dbReference type="AlphaFoldDB" id="A0A2S8RBT1"/>
<comment type="caution">
    <text evidence="5">The sequence shown here is derived from an EMBL/GenBank/DDBJ whole genome shotgun (WGS) entry which is preliminary data.</text>
</comment>
<dbReference type="PROSITE" id="PS51379">
    <property type="entry name" value="4FE4S_FER_2"/>
    <property type="match status" value="1"/>
</dbReference>
<dbReference type="PANTHER" id="PTHR43312:SF2">
    <property type="entry name" value="OXIDOREDUCTASE"/>
    <property type="match status" value="1"/>
</dbReference>
<dbReference type="GO" id="GO:0051536">
    <property type="term" value="F:iron-sulfur cluster binding"/>
    <property type="evidence" value="ECO:0007669"/>
    <property type="project" value="UniProtKB-KW"/>
</dbReference>
<dbReference type="PANTHER" id="PTHR43312">
    <property type="entry name" value="D-THREO-ALDOSE 1-DEHYDROGENASE"/>
    <property type="match status" value="1"/>
</dbReference>
<name>A0A2S8RBT1_9FIRM</name>
<dbReference type="InterPro" id="IPR023210">
    <property type="entry name" value="NADP_OxRdtase_dom"/>
</dbReference>
<evidence type="ECO:0000256" key="3">
    <source>
        <dbReference type="ARBA" id="ARBA00023014"/>
    </source>
</evidence>
<evidence type="ECO:0000313" key="5">
    <source>
        <dbReference type="EMBL" id="PQQ67267.1"/>
    </source>
</evidence>
<evidence type="ECO:0000313" key="6">
    <source>
        <dbReference type="Proteomes" id="UP000239720"/>
    </source>
</evidence>
<dbReference type="Proteomes" id="UP000239720">
    <property type="component" value="Unassembled WGS sequence"/>
</dbReference>
<dbReference type="SUPFAM" id="SSF51430">
    <property type="entry name" value="NAD(P)-linked oxidoreductase"/>
    <property type="match status" value="1"/>
</dbReference>
<dbReference type="InterPro" id="IPR017900">
    <property type="entry name" value="4Fe4S_Fe_S_CS"/>
</dbReference>
<protein>
    <recommendedName>
        <fullName evidence="4">4Fe-4S ferredoxin-type domain-containing protein</fullName>
    </recommendedName>
</protein>
<feature type="domain" description="4Fe-4S ferredoxin-type" evidence="4">
    <location>
        <begin position="349"/>
        <end position="377"/>
    </location>
</feature>
<accession>A0A2S8RBT1</accession>
<dbReference type="InterPro" id="IPR020471">
    <property type="entry name" value="AKR"/>
</dbReference>
<evidence type="ECO:0000256" key="1">
    <source>
        <dbReference type="ARBA" id="ARBA00022723"/>
    </source>
</evidence>
<dbReference type="Pfam" id="PF13187">
    <property type="entry name" value="Fer4_9"/>
    <property type="match status" value="1"/>
</dbReference>
<dbReference type="InterPro" id="IPR053135">
    <property type="entry name" value="AKR2_Oxidoreductase"/>
</dbReference>
<dbReference type="SUPFAM" id="SSF46548">
    <property type="entry name" value="alpha-helical ferredoxin"/>
    <property type="match status" value="1"/>
</dbReference>
<gene>
    <name evidence="5" type="ORF">B9R14_11255</name>
</gene>
<sequence>MKTYRGISMQYRRFGKTNVNVSILGYGCMRFPKKNKRIDLNKTEKQILTAVENGVNYFDTAYIYPGSEAALGEILQRNNLKEKVYIATKIPPYMVNSKASMEKVLNTQLKRLKTDYIDFYLIHSIQDIESWEKAKSAGMVSFLEEMKEKGVIKFIGFSYHGGKDDFKAIIDDYNWDFCQIQYNFIDEYTQAGVEGLKYAFSKDIGVAIMGSLKGGRIVGQMPPSIDKIWNKAPFKRTYADWAFRWLWNQEEVSVALSGLNDEKHIIENSKLADEIKVGCLTKEELDIYKEVKEEYLRLMKVPCTGCNYCLPCPVGVNIPFAFNYYNSRFFFNQRTAIFKYLFFGGDVLGGRNFLASNCISCRKCEKVCPQGIEISEELKKVTKEMEPWWSKPLLFVGKRVLKFKSLLDNRRKDKL</sequence>
<keyword evidence="1" id="KW-0479">Metal-binding</keyword>
<dbReference type="GO" id="GO:0046872">
    <property type="term" value="F:metal ion binding"/>
    <property type="evidence" value="ECO:0007669"/>
    <property type="project" value="UniProtKB-KW"/>
</dbReference>
<dbReference type="PROSITE" id="PS00198">
    <property type="entry name" value="4FE4S_FER_1"/>
    <property type="match status" value="1"/>
</dbReference>
<dbReference type="Gene3D" id="3.20.20.100">
    <property type="entry name" value="NADP-dependent oxidoreductase domain"/>
    <property type="match status" value="1"/>
</dbReference>
<evidence type="ECO:0000256" key="2">
    <source>
        <dbReference type="ARBA" id="ARBA00023004"/>
    </source>
</evidence>
<dbReference type="EMBL" id="NEMB01000003">
    <property type="protein sequence ID" value="PQQ67267.1"/>
    <property type="molecule type" value="Genomic_DNA"/>
</dbReference>
<dbReference type="Pfam" id="PF00248">
    <property type="entry name" value="Aldo_ket_red"/>
    <property type="match status" value="1"/>
</dbReference>
<evidence type="ECO:0000259" key="4">
    <source>
        <dbReference type="PROSITE" id="PS51379"/>
    </source>
</evidence>
<dbReference type="InterPro" id="IPR036812">
    <property type="entry name" value="NAD(P)_OxRdtase_dom_sf"/>
</dbReference>
<reference evidence="5 6" key="1">
    <citation type="journal article" date="2018" name="Syst. Appl. Microbiol.">
        <title>Characterization and high-quality draft genome sequence of Herbivorax saccincola A7, an anaerobic, alkaliphilic, thermophilic, cellulolytic, and xylanolytic bacterium.</title>
        <authorList>
            <person name="Aikawa S."/>
            <person name="Baramee S."/>
            <person name="Sermsathanaswadi J."/>
            <person name="Thianheng P."/>
            <person name="Tachaapaikoon C."/>
            <person name="Shikata A."/>
            <person name="Waeonukul R."/>
            <person name="Pason P."/>
            <person name="Ratanakhanokchai K."/>
            <person name="Kosugi A."/>
        </authorList>
    </citation>
    <scope>NUCLEOTIDE SEQUENCE [LARGE SCALE GENOMIC DNA]</scope>
    <source>
        <strain evidence="5 6">A7</strain>
    </source>
</reference>
<dbReference type="PROSITE" id="PS51257">
    <property type="entry name" value="PROKAR_LIPOPROTEIN"/>
    <property type="match status" value="1"/>
</dbReference>
<organism evidence="5 6">
    <name type="scientific">Acetivibrio saccincola</name>
    <dbReference type="NCBI Taxonomy" id="1677857"/>
    <lineage>
        <taxon>Bacteria</taxon>
        <taxon>Bacillati</taxon>
        <taxon>Bacillota</taxon>
        <taxon>Clostridia</taxon>
        <taxon>Eubacteriales</taxon>
        <taxon>Oscillospiraceae</taxon>
        <taxon>Acetivibrio</taxon>
    </lineage>
</organism>
<dbReference type="CDD" id="cd19096">
    <property type="entry name" value="AKR_Fe-S_oxidoreductase"/>
    <property type="match status" value="1"/>
</dbReference>
<dbReference type="GO" id="GO:0016491">
    <property type="term" value="F:oxidoreductase activity"/>
    <property type="evidence" value="ECO:0007669"/>
    <property type="project" value="InterPro"/>
</dbReference>
<dbReference type="PRINTS" id="PR00069">
    <property type="entry name" value="ALDKETRDTASE"/>
</dbReference>
<keyword evidence="2" id="KW-0408">Iron</keyword>